<name>A0A8T1WZ50_9STRA</name>
<dbReference type="InterPro" id="IPR015914">
    <property type="entry name" value="PAPs_N"/>
</dbReference>
<dbReference type="CDD" id="cd00839">
    <property type="entry name" value="MPP_PAPs"/>
    <property type="match status" value="1"/>
</dbReference>
<feature type="domain" description="Calcineurin-like phosphoesterase" evidence="3">
    <location>
        <begin position="224"/>
        <end position="420"/>
    </location>
</feature>
<reference evidence="6" key="1">
    <citation type="submission" date="2021-02" db="EMBL/GenBank/DDBJ databases">
        <authorList>
            <person name="Palmer J.M."/>
        </authorList>
    </citation>
    <scope>NUCLEOTIDE SEQUENCE</scope>
    <source>
        <strain evidence="6">SCRP23</strain>
    </source>
</reference>
<evidence type="ECO:0000313" key="7">
    <source>
        <dbReference type="Proteomes" id="UP000693981"/>
    </source>
</evidence>
<keyword evidence="2" id="KW-1133">Transmembrane helix</keyword>
<proteinExistence type="predicted"/>
<keyword evidence="7" id="KW-1185">Reference proteome</keyword>
<dbReference type="InterPro" id="IPR041792">
    <property type="entry name" value="MPP_PAP"/>
</dbReference>
<dbReference type="EMBL" id="JAGDFL010000089">
    <property type="protein sequence ID" value="KAG7398154.1"/>
    <property type="molecule type" value="Genomic_DNA"/>
</dbReference>
<evidence type="ECO:0000259" key="4">
    <source>
        <dbReference type="Pfam" id="PF14008"/>
    </source>
</evidence>
<evidence type="ECO:0000256" key="2">
    <source>
        <dbReference type="SAM" id="Phobius"/>
    </source>
</evidence>
<feature type="domain" description="Purple acid phosphatase C-terminal" evidence="4">
    <location>
        <begin position="435"/>
        <end position="495"/>
    </location>
</feature>
<dbReference type="PANTHER" id="PTHR22953:SF153">
    <property type="entry name" value="PURPLE ACID PHOSPHATASE"/>
    <property type="match status" value="1"/>
</dbReference>
<dbReference type="PANTHER" id="PTHR22953">
    <property type="entry name" value="ACID PHOSPHATASE RELATED"/>
    <property type="match status" value="1"/>
</dbReference>
<dbReference type="AlphaFoldDB" id="A0A8T1WZ50"/>
<keyword evidence="1" id="KW-0732">Signal</keyword>
<keyword evidence="2" id="KW-0472">Membrane</keyword>
<evidence type="ECO:0000259" key="3">
    <source>
        <dbReference type="Pfam" id="PF00149"/>
    </source>
</evidence>
<evidence type="ECO:0000313" key="6">
    <source>
        <dbReference type="EMBL" id="KAG7398154.1"/>
    </source>
</evidence>
<dbReference type="Pfam" id="PF00149">
    <property type="entry name" value="Metallophos"/>
    <property type="match status" value="1"/>
</dbReference>
<organism evidence="6 7">
    <name type="scientific">Phytophthora boehmeriae</name>
    <dbReference type="NCBI Taxonomy" id="109152"/>
    <lineage>
        <taxon>Eukaryota</taxon>
        <taxon>Sar</taxon>
        <taxon>Stramenopiles</taxon>
        <taxon>Oomycota</taxon>
        <taxon>Peronosporomycetes</taxon>
        <taxon>Peronosporales</taxon>
        <taxon>Peronosporaceae</taxon>
        <taxon>Phytophthora</taxon>
    </lineage>
</organism>
<dbReference type="InterPro" id="IPR039331">
    <property type="entry name" value="PAPs-like"/>
</dbReference>
<dbReference type="Pfam" id="PF14008">
    <property type="entry name" value="Metallophos_C"/>
    <property type="match status" value="1"/>
</dbReference>
<sequence length="522" mass="58685">MHPLLTNHGVTSTYPVTLASYGSTVRARANSGHTRATSRLLHSQKNPPIDAPPARRSLRKTMAIVGATTLLLTTMLVAASAYQVSVYEETMSATAILRGSDTAPPSQVHMALGGESTVQLDGGDLETRVGVTISWATDKKTTSSSVRYGLSKDELSSVNQAEEAPEQYDFCSYTSPWFHHVTIPGDKLLPATTYYYQCGDDAGGWSDINSFKTVVPVGSEELLTFGVIGDLGQTEYSEQTLRHLLAVPSMSAILHAGDLSYADSEQYRWDRWGNLVEPLAAREHFMISPGNHEEELPCQSDVSRFVAYQVRFRMPYERKNNLQRRNLYYGFRVGLTHFIILTPYVDSSPTSLQYKWFEQELLRVDRSVTPWVVVIMHGPWYNSNTAHQGMEPHMVMKKHMEELFYHYKVDLAIAGHVHAYERSHPVYKEKLQEDGTVYIVLGDAGNREGLAPTYFDPQPEWSAFRQADYGYSLLNVLNRTHATMQWYEDRAEGDSVLADTVTLTTTKFRMRKLPKSSVSVAN</sequence>
<dbReference type="InterPro" id="IPR025733">
    <property type="entry name" value="PAPs_C"/>
</dbReference>
<dbReference type="InterPro" id="IPR004843">
    <property type="entry name" value="Calcineurin-like_PHP"/>
</dbReference>
<evidence type="ECO:0008006" key="8">
    <source>
        <dbReference type="Google" id="ProtNLM"/>
    </source>
</evidence>
<keyword evidence="2" id="KW-0812">Transmembrane</keyword>
<feature type="domain" description="Purple acid phosphatase N-terminal" evidence="5">
    <location>
        <begin position="117"/>
        <end position="213"/>
    </location>
</feature>
<comment type="caution">
    <text evidence="6">The sequence shown here is derived from an EMBL/GenBank/DDBJ whole genome shotgun (WGS) entry which is preliminary data.</text>
</comment>
<dbReference type="Pfam" id="PF16656">
    <property type="entry name" value="Pur_ac_phosph_N"/>
    <property type="match status" value="1"/>
</dbReference>
<gene>
    <name evidence="6" type="ORF">PHYBOEH_011563</name>
</gene>
<dbReference type="GO" id="GO:0046872">
    <property type="term" value="F:metal ion binding"/>
    <property type="evidence" value="ECO:0007669"/>
    <property type="project" value="InterPro"/>
</dbReference>
<evidence type="ECO:0000259" key="5">
    <source>
        <dbReference type="Pfam" id="PF16656"/>
    </source>
</evidence>
<dbReference type="GO" id="GO:0003993">
    <property type="term" value="F:acid phosphatase activity"/>
    <property type="evidence" value="ECO:0007669"/>
    <property type="project" value="InterPro"/>
</dbReference>
<protein>
    <recommendedName>
        <fullName evidence="8">Purple acid phosphatase</fullName>
    </recommendedName>
</protein>
<dbReference type="OrthoDB" id="45007at2759"/>
<dbReference type="Proteomes" id="UP000693981">
    <property type="component" value="Unassembled WGS sequence"/>
</dbReference>
<feature type="transmembrane region" description="Helical" evidence="2">
    <location>
        <begin position="62"/>
        <end position="82"/>
    </location>
</feature>
<evidence type="ECO:0000256" key="1">
    <source>
        <dbReference type="ARBA" id="ARBA00022729"/>
    </source>
</evidence>
<accession>A0A8T1WZ50</accession>